<evidence type="ECO:0000313" key="2">
    <source>
        <dbReference type="Proteomes" id="UP001153678"/>
    </source>
</evidence>
<proteinExistence type="predicted"/>
<sequence>IFKAANKIANKDLVTIQEFIVLKDFLLKKILQSNNDQTDFFSCVDVFYKSLRNIQYNQAKSIIFQAQEATNNSEK</sequence>
<accession>A0A9W4XCD9</accession>
<reference evidence="1" key="1">
    <citation type="submission" date="2022-08" db="EMBL/GenBank/DDBJ databases">
        <authorList>
            <person name="Kallberg Y."/>
            <person name="Tangrot J."/>
            <person name="Rosling A."/>
        </authorList>
    </citation>
    <scope>NUCLEOTIDE SEQUENCE</scope>
    <source>
        <strain evidence="1">Wild A</strain>
    </source>
</reference>
<dbReference type="EMBL" id="CAMKVN010027184">
    <property type="protein sequence ID" value="CAI2201310.1"/>
    <property type="molecule type" value="Genomic_DNA"/>
</dbReference>
<organism evidence="1 2">
    <name type="scientific">Funneliformis geosporum</name>
    <dbReference type="NCBI Taxonomy" id="1117311"/>
    <lineage>
        <taxon>Eukaryota</taxon>
        <taxon>Fungi</taxon>
        <taxon>Fungi incertae sedis</taxon>
        <taxon>Mucoromycota</taxon>
        <taxon>Glomeromycotina</taxon>
        <taxon>Glomeromycetes</taxon>
        <taxon>Glomerales</taxon>
        <taxon>Glomeraceae</taxon>
        <taxon>Funneliformis</taxon>
    </lineage>
</organism>
<name>A0A9W4XCD9_9GLOM</name>
<dbReference type="Proteomes" id="UP001153678">
    <property type="component" value="Unassembled WGS sequence"/>
</dbReference>
<keyword evidence="2" id="KW-1185">Reference proteome</keyword>
<evidence type="ECO:0000313" key="1">
    <source>
        <dbReference type="EMBL" id="CAI2201310.1"/>
    </source>
</evidence>
<gene>
    <name evidence="1" type="ORF">FWILDA_LOCUS20002</name>
</gene>
<feature type="non-terminal residue" evidence="1">
    <location>
        <position position="1"/>
    </location>
</feature>
<comment type="caution">
    <text evidence="1">The sequence shown here is derived from an EMBL/GenBank/DDBJ whole genome shotgun (WGS) entry which is preliminary data.</text>
</comment>
<feature type="non-terminal residue" evidence="1">
    <location>
        <position position="75"/>
    </location>
</feature>
<protein>
    <submittedName>
        <fullName evidence="1">18416_t:CDS:1</fullName>
    </submittedName>
</protein>
<dbReference type="AlphaFoldDB" id="A0A9W4XCD9"/>